<comment type="caution">
    <text evidence="2">The sequence shown here is derived from an EMBL/GenBank/DDBJ whole genome shotgun (WGS) entry which is preliminary data.</text>
</comment>
<feature type="domain" description="Reverse transcriptase" evidence="1">
    <location>
        <begin position="1"/>
        <end position="299"/>
    </location>
</feature>
<evidence type="ECO:0000259" key="1">
    <source>
        <dbReference type="PROSITE" id="PS50878"/>
    </source>
</evidence>
<accession>A0A1F5ZNZ0</accession>
<dbReference type="InterPro" id="IPR043502">
    <property type="entry name" value="DNA/RNA_pol_sf"/>
</dbReference>
<organism evidence="2 3">
    <name type="scientific">Candidatus Gottesmanbacteria bacterium RIFCSPHIGHO2_01_FULL_46_14</name>
    <dbReference type="NCBI Taxonomy" id="1798380"/>
    <lineage>
        <taxon>Bacteria</taxon>
        <taxon>Candidatus Gottesmaniibacteriota</taxon>
    </lineage>
</organism>
<dbReference type="Proteomes" id="UP000177416">
    <property type="component" value="Unassembled WGS sequence"/>
</dbReference>
<sequence length="361" mass="42041">MFERICTLENLFTSHTLAQLDNRYKRKICAFTYALEEHLFQLRFEMIRGLYHPRPYTYFTLHDPKTRAIAAPDIRDRVVQHALVSVIQPLFEKQFIYDTYACREGKGTHFAASRLKRFLMAARCAYGKDTPIYVLQCDIHKFFQSISWDILLAIIGKTVSCPRTMTLITSIVTTHQSAQTLHHQDDVQLSLFTQGCPSFQISISMKNRTELPIGNLTSQLFANIYLNELDHFIKDTLRIRYYARYMDDFLIIHPDKAYLKNLQQQINVFLQKTLHLTLHPKKLTIKNVSTGVSFVGYRVFYDHVLVRGATLRRIERNCRSKVKQLKQGTLTAQKLVETKASILGHFKHAHTYGLMKRLFGT</sequence>
<dbReference type="EMBL" id="MFJJ01000032">
    <property type="protein sequence ID" value="OGG13797.1"/>
    <property type="molecule type" value="Genomic_DNA"/>
</dbReference>
<dbReference type="Pfam" id="PF00078">
    <property type="entry name" value="RVT_1"/>
    <property type="match status" value="1"/>
</dbReference>
<dbReference type="InterPro" id="IPR051083">
    <property type="entry name" value="GrpII_Intron_Splice-Mob/Def"/>
</dbReference>
<evidence type="ECO:0000313" key="3">
    <source>
        <dbReference type="Proteomes" id="UP000177416"/>
    </source>
</evidence>
<dbReference type="AlphaFoldDB" id="A0A1F5ZNZ0"/>
<dbReference type="InterPro" id="IPR000477">
    <property type="entry name" value="RT_dom"/>
</dbReference>
<dbReference type="PANTHER" id="PTHR34047:SF8">
    <property type="entry name" value="PROTEIN YKFC"/>
    <property type="match status" value="1"/>
</dbReference>
<evidence type="ECO:0000313" key="2">
    <source>
        <dbReference type="EMBL" id="OGG13797.1"/>
    </source>
</evidence>
<dbReference type="SUPFAM" id="SSF56672">
    <property type="entry name" value="DNA/RNA polymerases"/>
    <property type="match status" value="1"/>
</dbReference>
<proteinExistence type="predicted"/>
<dbReference type="CDD" id="cd01651">
    <property type="entry name" value="RT_G2_intron"/>
    <property type="match status" value="1"/>
</dbReference>
<name>A0A1F5ZNZ0_9BACT</name>
<reference evidence="2 3" key="1">
    <citation type="journal article" date="2016" name="Nat. Commun.">
        <title>Thousands of microbial genomes shed light on interconnected biogeochemical processes in an aquifer system.</title>
        <authorList>
            <person name="Anantharaman K."/>
            <person name="Brown C.T."/>
            <person name="Hug L.A."/>
            <person name="Sharon I."/>
            <person name="Castelle C.J."/>
            <person name="Probst A.J."/>
            <person name="Thomas B.C."/>
            <person name="Singh A."/>
            <person name="Wilkins M.J."/>
            <person name="Karaoz U."/>
            <person name="Brodie E.L."/>
            <person name="Williams K.H."/>
            <person name="Hubbard S.S."/>
            <person name="Banfield J.F."/>
        </authorList>
    </citation>
    <scope>NUCLEOTIDE SEQUENCE [LARGE SCALE GENOMIC DNA]</scope>
</reference>
<protein>
    <recommendedName>
        <fullName evidence="1">Reverse transcriptase domain-containing protein</fullName>
    </recommendedName>
</protein>
<dbReference type="PROSITE" id="PS50878">
    <property type="entry name" value="RT_POL"/>
    <property type="match status" value="1"/>
</dbReference>
<gene>
    <name evidence="2" type="ORF">A2875_00865</name>
</gene>
<dbReference type="PANTHER" id="PTHR34047">
    <property type="entry name" value="NUCLEAR INTRON MATURASE 1, MITOCHONDRIAL-RELATED"/>
    <property type="match status" value="1"/>
</dbReference>